<dbReference type="InterPro" id="IPR050624">
    <property type="entry name" value="HTH-type_Tx_Regulator"/>
</dbReference>
<dbReference type="EMBL" id="FOGG01000018">
    <property type="protein sequence ID" value="SER85282.1"/>
    <property type="molecule type" value="Genomic_DNA"/>
</dbReference>
<organism evidence="4 5">
    <name type="scientific">Pedobacter rhizosphaerae</name>
    <dbReference type="NCBI Taxonomy" id="390241"/>
    <lineage>
        <taxon>Bacteria</taxon>
        <taxon>Pseudomonadati</taxon>
        <taxon>Bacteroidota</taxon>
        <taxon>Sphingobacteriia</taxon>
        <taxon>Sphingobacteriales</taxon>
        <taxon>Sphingobacteriaceae</taxon>
        <taxon>Pedobacter</taxon>
    </lineage>
</organism>
<evidence type="ECO:0000259" key="3">
    <source>
        <dbReference type="PROSITE" id="PS50977"/>
    </source>
</evidence>
<evidence type="ECO:0000313" key="4">
    <source>
        <dbReference type="EMBL" id="SER85282.1"/>
    </source>
</evidence>
<dbReference type="SUPFAM" id="SSF46689">
    <property type="entry name" value="Homeodomain-like"/>
    <property type="match status" value="1"/>
</dbReference>
<evidence type="ECO:0000256" key="1">
    <source>
        <dbReference type="ARBA" id="ARBA00023125"/>
    </source>
</evidence>
<dbReference type="Proteomes" id="UP000199572">
    <property type="component" value="Unassembled WGS sequence"/>
</dbReference>
<keyword evidence="5" id="KW-1185">Reference proteome</keyword>
<dbReference type="RefSeq" id="WP_090885692.1">
    <property type="nucleotide sequence ID" value="NZ_FOGG01000018.1"/>
</dbReference>
<dbReference type="Pfam" id="PF00440">
    <property type="entry name" value="TetR_N"/>
    <property type="match status" value="1"/>
</dbReference>
<dbReference type="InterPro" id="IPR001647">
    <property type="entry name" value="HTH_TetR"/>
</dbReference>
<dbReference type="OrthoDB" id="9789566at2"/>
<dbReference type="PANTHER" id="PTHR43479:SF11">
    <property type="entry name" value="ACREF_ENVCD OPERON REPRESSOR-RELATED"/>
    <property type="match status" value="1"/>
</dbReference>
<evidence type="ECO:0000256" key="2">
    <source>
        <dbReference type="PROSITE-ProRule" id="PRU00335"/>
    </source>
</evidence>
<evidence type="ECO:0000313" key="5">
    <source>
        <dbReference type="Proteomes" id="UP000199572"/>
    </source>
</evidence>
<keyword evidence="1 2" id="KW-0238">DNA-binding</keyword>
<dbReference type="STRING" id="390241.SAMN04488023_11863"/>
<gene>
    <name evidence="4" type="ORF">SAMN04488023_11863</name>
</gene>
<dbReference type="Gene3D" id="1.10.357.10">
    <property type="entry name" value="Tetracycline Repressor, domain 2"/>
    <property type="match status" value="1"/>
</dbReference>
<feature type="domain" description="HTH tetR-type" evidence="3">
    <location>
        <begin position="6"/>
        <end position="66"/>
    </location>
</feature>
<dbReference type="GO" id="GO:0003677">
    <property type="term" value="F:DNA binding"/>
    <property type="evidence" value="ECO:0007669"/>
    <property type="project" value="UniProtKB-UniRule"/>
</dbReference>
<dbReference type="InterPro" id="IPR036271">
    <property type="entry name" value="Tet_transcr_reg_TetR-rel_C_sf"/>
</dbReference>
<proteinExistence type="predicted"/>
<protein>
    <submittedName>
        <fullName evidence="4">Transcriptional regulator, TetR family</fullName>
    </submittedName>
</protein>
<sequence length="197" mass="22769">MPLKNTGTESLIKETAKRLFFAEGKLHATTQEIADAAGVNRTSLHYYFRSRDLLLEAVFKEAMQGLSLRLAECMEAEKPFKEKIENLIEVFLKDMIAFPYQETFLVTEINTLGKELMGNIQSGPIQTFLKDVRTEMDKGTLEEMDPIHFLMNLFSLLSYPLIMAPLYRQLFQISVEDFAILINQRKEMILTMLFKKN</sequence>
<dbReference type="PRINTS" id="PR00455">
    <property type="entry name" value="HTHTETR"/>
</dbReference>
<feature type="DNA-binding region" description="H-T-H motif" evidence="2">
    <location>
        <begin position="29"/>
        <end position="48"/>
    </location>
</feature>
<dbReference type="SUPFAM" id="SSF48498">
    <property type="entry name" value="Tetracyclin repressor-like, C-terminal domain"/>
    <property type="match status" value="1"/>
</dbReference>
<accession>A0A1H9SJX9</accession>
<dbReference type="InterPro" id="IPR009057">
    <property type="entry name" value="Homeodomain-like_sf"/>
</dbReference>
<name>A0A1H9SJX9_9SPHI</name>
<dbReference type="AlphaFoldDB" id="A0A1H9SJX9"/>
<reference evidence="4 5" key="1">
    <citation type="submission" date="2016-10" db="EMBL/GenBank/DDBJ databases">
        <authorList>
            <person name="de Groot N.N."/>
        </authorList>
    </citation>
    <scope>NUCLEOTIDE SEQUENCE [LARGE SCALE GENOMIC DNA]</scope>
    <source>
        <strain evidence="4 5">DSM 18610</strain>
    </source>
</reference>
<dbReference type="PROSITE" id="PS50977">
    <property type="entry name" value="HTH_TETR_2"/>
    <property type="match status" value="1"/>
</dbReference>
<dbReference type="PANTHER" id="PTHR43479">
    <property type="entry name" value="ACREF/ENVCD OPERON REPRESSOR-RELATED"/>
    <property type="match status" value="1"/>
</dbReference>